<name>A0A4R3M895_9BURK</name>
<reference evidence="3 4" key="1">
    <citation type="submission" date="2019-03" db="EMBL/GenBank/DDBJ databases">
        <title>Genomic Encyclopedia of Type Strains, Phase IV (KMG-IV): sequencing the most valuable type-strain genomes for metagenomic binning, comparative biology and taxonomic classification.</title>
        <authorList>
            <person name="Goeker M."/>
        </authorList>
    </citation>
    <scope>NUCLEOTIDE SEQUENCE [LARGE SCALE GENOMIC DNA]</scope>
    <source>
        <strain evidence="3 4">DSM 24591</strain>
    </source>
</reference>
<dbReference type="PANTHER" id="PTHR42928">
    <property type="entry name" value="TRICARBOXYLATE-BINDING PROTEIN"/>
    <property type="match status" value="1"/>
</dbReference>
<dbReference type="Gene3D" id="3.40.190.150">
    <property type="entry name" value="Bordetella uptake gene, domain 1"/>
    <property type="match status" value="1"/>
</dbReference>
<evidence type="ECO:0000313" key="4">
    <source>
        <dbReference type="Proteomes" id="UP000295525"/>
    </source>
</evidence>
<dbReference type="AlphaFoldDB" id="A0A4R3M895"/>
<organism evidence="3 4">
    <name type="scientific">Paralcaligenes ureilyticus</name>
    <dbReference type="NCBI Taxonomy" id="627131"/>
    <lineage>
        <taxon>Bacteria</taxon>
        <taxon>Pseudomonadati</taxon>
        <taxon>Pseudomonadota</taxon>
        <taxon>Betaproteobacteria</taxon>
        <taxon>Burkholderiales</taxon>
        <taxon>Alcaligenaceae</taxon>
        <taxon>Paralcaligenes</taxon>
    </lineage>
</organism>
<dbReference type="CDD" id="cd13578">
    <property type="entry name" value="PBP2_Bug27"/>
    <property type="match status" value="1"/>
</dbReference>
<gene>
    <name evidence="3" type="ORF">EDC26_103363</name>
</gene>
<keyword evidence="4" id="KW-1185">Reference proteome</keyword>
<keyword evidence="2" id="KW-0732">Signal</keyword>
<evidence type="ECO:0000313" key="3">
    <source>
        <dbReference type="EMBL" id="TCT09741.1"/>
    </source>
</evidence>
<protein>
    <submittedName>
        <fullName evidence="3">Tripartite-type tricarboxylate transporter receptor subunit TctC</fullName>
    </submittedName>
</protein>
<dbReference type="SUPFAM" id="SSF53850">
    <property type="entry name" value="Periplasmic binding protein-like II"/>
    <property type="match status" value="1"/>
</dbReference>
<feature type="chain" id="PRO_5020745269" evidence="2">
    <location>
        <begin position="33"/>
        <end position="330"/>
    </location>
</feature>
<dbReference type="PIRSF" id="PIRSF017082">
    <property type="entry name" value="YflP"/>
    <property type="match status" value="1"/>
</dbReference>
<sequence>MVLNKKISGIAKALTAAVVVSGGLGLSAGAMAAYPDHPIRMIVGFSAGGTTDVVARIVAKEISQELGQSVVVDNRPGAGSNIGTEMAARAQPDGYTLYMVAVTSAINQTLYKNIHFNLIKDFAPVALAAKVPNVLVVNPQLPVHSVKELVAYAKAHPGKLNFASSGTGTSIHMAGELFKQSAGIDVLHVPYKGSAPALTDLMGGQVQYMFDNMPSAWPHVQAGKLRALAVTTGDRSKTAPDLPTMQESGFPGFDVSSWFGVLAPKGTPAAVVDKLNAAIEKGLYKSDVQARLKGLGAVTVKTTPAEFGEFIQSEVVNWAKVVKASGVTVD</sequence>
<evidence type="ECO:0000256" key="2">
    <source>
        <dbReference type="SAM" id="SignalP"/>
    </source>
</evidence>
<comment type="caution">
    <text evidence="3">The sequence shown here is derived from an EMBL/GenBank/DDBJ whole genome shotgun (WGS) entry which is preliminary data.</text>
</comment>
<dbReference type="InterPro" id="IPR042100">
    <property type="entry name" value="Bug_dom1"/>
</dbReference>
<dbReference type="InterPro" id="IPR005064">
    <property type="entry name" value="BUG"/>
</dbReference>
<dbReference type="EMBL" id="SMAJ01000003">
    <property type="protein sequence ID" value="TCT09741.1"/>
    <property type="molecule type" value="Genomic_DNA"/>
</dbReference>
<dbReference type="Gene3D" id="3.40.190.10">
    <property type="entry name" value="Periplasmic binding protein-like II"/>
    <property type="match status" value="1"/>
</dbReference>
<dbReference type="PANTHER" id="PTHR42928:SF5">
    <property type="entry name" value="BLR1237 PROTEIN"/>
    <property type="match status" value="1"/>
</dbReference>
<evidence type="ECO:0000256" key="1">
    <source>
        <dbReference type="ARBA" id="ARBA00006987"/>
    </source>
</evidence>
<accession>A0A4R3M895</accession>
<dbReference type="Pfam" id="PF03401">
    <property type="entry name" value="TctC"/>
    <property type="match status" value="1"/>
</dbReference>
<dbReference type="Proteomes" id="UP000295525">
    <property type="component" value="Unassembled WGS sequence"/>
</dbReference>
<proteinExistence type="inferred from homology"/>
<keyword evidence="3" id="KW-0675">Receptor</keyword>
<feature type="signal peptide" evidence="2">
    <location>
        <begin position="1"/>
        <end position="32"/>
    </location>
</feature>
<comment type="similarity">
    <text evidence="1">Belongs to the UPF0065 (bug) family.</text>
</comment>